<dbReference type="PANTHER" id="PTHR46250:SF15">
    <property type="entry name" value="OS01G0523800 PROTEIN"/>
    <property type="match status" value="1"/>
</dbReference>
<accession>A0A2U1Q4Z3</accession>
<protein>
    <recommendedName>
        <fullName evidence="4">Myb/SANT-like domain-containing protein</fullName>
    </recommendedName>
</protein>
<dbReference type="EMBL" id="PKPP01000416">
    <property type="protein sequence ID" value="PWA93043.1"/>
    <property type="molecule type" value="Genomic_DNA"/>
</dbReference>
<feature type="region of interest" description="Disordered" evidence="1">
    <location>
        <begin position="220"/>
        <end position="277"/>
    </location>
</feature>
<dbReference type="PANTHER" id="PTHR46250">
    <property type="entry name" value="MYB/SANT-LIKE DNA-BINDING DOMAIN PROTEIN-RELATED"/>
    <property type="match status" value="1"/>
</dbReference>
<feature type="region of interest" description="Disordered" evidence="1">
    <location>
        <begin position="145"/>
        <end position="182"/>
    </location>
</feature>
<sequence length="454" mass="50129">MAIDHIDTTYSKLSQAEVDEFCKKYNIPGHLLPEAPGPFVSIKDAPAGKIGVYTRFFELGLSQTWDDDTSRPTFLWSDEQEMDLFAFINQPDLFKVKTGERTLKEYEPTLLAETANRVVEPTENVVSLVHHTVVQEIAAAKAEKKAGKKRVTISAPSKPNKKKRISPLSAKEAGAGSGAASTEITLTHKELQDESGKGLERSGPHTDANIMKNMTVLSSDSAASAHHNLESENPENPASASTGSTHAPVSALAGSVPPNSVSLHVESSSPGHTEEVTGHVDAAVESEAESDDFYQSLSVDTTQATSAMFRSGLPPTGMGRLMIKKHRWTRIEDEASPHIESRLKTLKKYCDAITDMKDASGIEWRATDRTLICYDDDVWEDWVKDHSDAKVLRNKPFPYYNELCLPFGKNRGQNKNDIDSPDNNRPLEMYEISDSKGNENNESDHEKANSHYKE</sequence>
<name>A0A2U1Q4Z3_ARTAN</name>
<evidence type="ECO:0000313" key="3">
    <source>
        <dbReference type="Proteomes" id="UP000245207"/>
    </source>
</evidence>
<feature type="compositionally biased region" description="Polar residues" evidence="1">
    <location>
        <begin position="257"/>
        <end position="271"/>
    </location>
</feature>
<keyword evidence="3" id="KW-1185">Reference proteome</keyword>
<comment type="caution">
    <text evidence="2">The sequence shown here is derived from an EMBL/GenBank/DDBJ whole genome shotgun (WGS) entry which is preliminary data.</text>
</comment>
<dbReference type="Proteomes" id="UP000245207">
    <property type="component" value="Unassembled WGS sequence"/>
</dbReference>
<organism evidence="2 3">
    <name type="scientific">Artemisia annua</name>
    <name type="common">Sweet wormwood</name>
    <dbReference type="NCBI Taxonomy" id="35608"/>
    <lineage>
        <taxon>Eukaryota</taxon>
        <taxon>Viridiplantae</taxon>
        <taxon>Streptophyta</taxon>
        <taxon>Embryophyta</taxon>
        <taxon>Tracheophyta</taxon>
        <taxon>Spermatophyta</taxon>
        <taxon>Magnoliopsida</taxon>
        <taxon>eudicotyledons</taxon>
        <taxon>Gunneridae</taxon>
        <taxon>Pentapetalae</taxon>
        <taxon>asterids</taxon>
        <taxon>campanulids</taxon>
        <taxon>Asterales</taxon>
        <taxon>Asteraceae</taxon>
        <taxon>Asteroideae</taxon>
        <taxon>Anthemideae</taxon>
        <taxon>Artemisiinae</taxon>
        <taxon>Artemisia</taxon>
    </lineage>
</organism>
<evidence type="ECO:0000313" key="2">
    <source>
        <dbReference type="EMBL" id="PWA93043.1"/>
    </source>
</evidence>
<feature type="compositionally biased region" description="Basic and acidic residues" evidence="1">
    <location>
        <begin position="433"/>
        <end position="454"/>
    </location>
</feature>
<feature type="compositionally biased region" description="Low complexity" evidence="1">
    <location>
        <begin position="169"/>
        <end position="181"/>
    </location>
</feature>
<evidence type="ECO:0000256" key="1">
    <source>
        <dbReference type="SAM" id="MobiDB-lite"/>
    </source>
</evidence>
<dbReference type="AlphaFoldDB" id="A0A2U1Q4Z3"/>
<feature type="compositionally biased region" description="Polar residues" evidence="1">
    <location>
        <begin position="234"/>
        <end position="247"/>
    </location>
</feature>
<evidence type="ECO:0008006" key="4">
    <source>
        <dbReference type="Google" id="ProtNLM"/>
    </source>
</evidence>
<feature type="region of interest" description="Disordered" evidence="1">
    <location>
        <begin position="411"/>
        <end position="454"/>
    </location>
</feature>
<reference evidence="2 3" key="1">
    <citation type="journal article" date="2018" name="Mol. Plant">
        <title>The genome of Artemisia annua provides insight into the evolution of Asteraceae family and artemisinin biosynthesis.</title>
        <authorList>
            <person name="Shen Q."/>
            <person name="Zhang L."/>
            <person name="Liao Z."/>
            <person name="Wang S."/>
            <person name="Yan T."/>
            <person name="Shi P."/>
            <person name="Liu M."/>
            <person name="Fu X."/>
            <person name="Pan Q."/>
            <person name="Wang Y."/>
            <person name="Lv Z."/>
            <person name="Lu X."/>
            <person name="Zhang F."/>
            <person name="Jiang W."/>
            <person name="Ma Y."/>
            <person name="Chen M."/>
            <person name="Hao X."/>
            <person name="Li L."/>
            <person name="Tang Y."/>
            <person name="Lv G."/>
            <person name="Zhou Y."/>
            <person name="Sun X."/>
            <person name="Brodelius P.E."/>
            <person name="Rose J.K.C."/>
            <person name="Tang K."/>
        </authorList>
    </citation>
    <scope>NUCLEOTIDE SEQUENCE [LARGE SCALE GENOMIC DNA]</scope>
    <source>
        <strain evidence="3">cv. Huhao1</strain>
        <tissue evidence="2">Leaf</tissue>
    </source>
</reference>
<proteinExistence type="predicted"/>
<gene>
    <name evidence="2" type="ORF">CTI12_AA075910</name>
</gene>
<dbReference type="OrthoDB" id="1748457at2759"/>